<dbReference type="AlphaFoldDB" id="A0A0C1R132"/>
<evidence type="ECO:0000313" key="3">
    <source>
        <dbReference type="Proteomes" id="UP000031433"/>
    </source>
</evidence>
<reference evidence="2 3" key="1">
    <citation type="submission" date="2015-01" db="EMBL/GenBank/DDBJ databases">
        <title>Genome sequence of the anaerobic bacterium Geobacter soli GSS01, a dissimilatory Fe(III) reducer from soil.</title>
        <authorList>
            <person name="Yang G."/>
            <person name="Zhou S."/>
        </authorList>
    </citation>
    <scope>NUCLEOTIDE SEQUENCE [LARGE SCALE GENOMIC DNA]</scope>
    <source>
        <strain evidence="2 3">GSS01</strain>
    </source>
</reference>
<comment type="caution">
    <text evidence="2">The sequence shown here is derived from an EMBL/GenBank/DDBJ whole genome shotgun (WGS) entry which is preliminary data.</text>
</comment>
<dbReference type="InterPro" id="IPR055259">
    <property type="entry name" value="YkvP/CgeB_Glyco_trans-like"/>
</dbReference>
<organism evidence="2 3">
    <name type="scientific">Geobacter soli</name>
    <dbReference type="NCBI Taxonomy" id="1510391"/>
    <lineage>
        <taxon>Bacteria</taxon>
        <taxon>Pseudomonadati</taxon>
        <taxon>Thermodesulfobacteriota</taxon>
        <taxon>Desulfuromonadia</taxon>
        <taxon>Geobacterales</taxon>
        <taxon>Geobacteraceae</taxon>
        <taxon>Geobacter</taxon>
    </lineage>
</organism>
<keyword evidence="3" id="KW-1185">Reference proteome</keyword>
<evidence type="ECO:0000313" key="2">
    <source>
        <dbReference type="EMBL" id="KIE44221.1"/>
    </source>
</evidence>
<feature type="domain" description="Spore protein YkvP/CgeB glycosyl transferase-like" evidence="1">
    <location>
        <begin position="208"/>
        <end position="355"/>
    </location>
</feature>
<dbReference type="EMBL" id="JXBL01000001">
    <property type="protein sequence ID" value="KIE44221.1"/>
    <property type="molecule type" value="Genomic_DNA"/>
</dbReference>
<protein>
    <recommendedName>
        <fullName evidence="1">Spore protein YkvP/CgeB glycosyl transferase-like domain-containing protein</fullName>
    </recommendedName>
</protein>
<proteinExistence type="predicted"/>
<sequence>MATLAQYADGYDLAARGGLKILLVNPIYGGSLPAAHHAARALRALGHQVIPFESERLAVAMDFGKEFIFNQSRRAFHAGITSLLSQAVELRARETRPDMILALAQAPLLPETMKRIEARGIPTAFWFVEDYRVLPYWRDSAPAASYFFGIQTDNFAAELARAGVTRYAYLPTCADPSVHRPTELTPAEREEFGSPLSFVGAGYYNRQIFFKGLTDFPFRIWGSDWPFPSPLVPFIQRGGARIDTETTVKIFNASAVNLNLHSSTTCDGVVPDGDFVNPRTFELAACGAFQLVDRRALLPELFDQGELETFGSLDEARERISRFLADPEARREVAGRGMARVLAEHTYEHRMAELVALMTGTFPHLAERVRQRADRRDEIMADLDRHPGLGDLLGTLPDQRWFTLNDALGTIVTGQGKLSRAEKLFLMLQNVEVLWEKIPE</sequence>
<gene>
    <name evidence="2" type="ORF">SE37_12335</name>
</gene>
<dbReference type="Pfam" id="PF13524">
    <property type="entry name" value="Glyco_trans_1_2"/>
    <property type="match status" value="1"/>
</dbReference>
<accession>A0A0C1R132</accession>
<dbReference type="SUPFAM" id="SSF53756">
    <property type="entry name" value="UDP-Glycosyltransferase/glycogen phosphorylase"/>
    <property type="match status" value="1"/>
</dbReference>
<name>A0A0C1R132_9BACT</name>
<evidence type="ECO:0000259" key="1">
    <source>
        <dbReference type="Pfam" id="PF13524"/>
    </source>
</evidence>
<dbReference type="Proteomes" id="UP000031433">
    <property type="component" value="Unassembled WGS sequence"/>
</dbReference>